<accession>A0A8X6SM44</accession>
<organism evidence="6 7">
    <name type="scientific">Trichonephila clavipes</name>
    <name type="common">Golden silk orbweaver</name>
    <name type="synonym">Nephila clavipes</name>
    <dbReference type="NCBI Taxonomy" id="2585209"/>
    <lineage>
        <taxon>Eukaryota</taxon>
        <taxon>Metazoa</taxon>
        <taxon>Ecdysozoa</taxon>
        <taxon>Arthropoda</taxon>
        <taxon>Chelicerata</taxon>
        <taxon>Arachnida</taxon>
        <taxon>Araneae</taxon>
        <taxon>Araneomorphae</taxon>
        <taxon>Entelegynae</taxon>
        <taxon>Araneoidea</taxon>
        <taxon>Nephilidae</taxon>
        <taxon>Trichonephila</taxon>
    </lineage>
</organism>
<dbReference type="PANTHER" id="PTHR23022:SF135">
    <property type="entry name" value="SI:DKEY-77F5.3"/>
    <property type="match status" value="1"/>
</dbReference>
<comment type="subcellular location">
    <subcellularLocation>
        <location evidence="1">Nucleus</location>
    </subcellularLocation>
</comment>
<evidence type="ECO:0000259" key="5">
    <source>
        <dbReference type="Pfam" id="PF25787"/>
    </source>
</evidence>
<protein>
    <submittedName>
        <fullName evidence="6">Transposable element Tc1 transposase</fullName>
    </submittedName>
</protein>
<feature type="domain" description="Tc1-like transposase DDE" evidence="4">
    <location>
        <begin position="213"/>
        <end position="294"/>
    </location>
</feature>
<dbReference type="AlphaFoldDB" id="A0A8X6SM44"/>
<keyword evidence="2" id="KW-1133">Transmembrane helix</keyword>
<dbReference type="InterPro" id="IPR036397">
    <property type="entry name" value="RNaseH_sf"/>
</dbReference>
<dbReference type="GO" id="GO:0003677">
    <property type="term" value="F:DNA binding"/>
    <property type="evidence" value="ECO:0007669"/>
    <property type="project" value="InterPro"/>
</dbReference>
<dbReference type="Pfam" id="PF25787">
    <property type="entry name" value="HTH_SB"/>
    <property type="match status" value="1"/>
</dbReference>
<dbReference type="Proteomes" id="UP000887159">
    <property type="component" value="Unassembled WGS sequence"/>
</dbReference>
<evidence type="ECO:0000259" key="4">
    <source>
        <dbReference type="Pfam" id="PF13358"/>
    </source>
</evidence>
<proteinExistence type="predicted"/>
<feature type="transmembrane region" description="Helical" evidence="2">
    <location>
        <begin position="181"/>
        <end position="204"/>
    </location>
</feature>
<dbReference type="PANTHER" id="PTHR23022">
    <property type="entry name" value="TRANSPOSABLE ELEMENT-RELATED"/>
    <property type="match status" value="1"/>
</dbReference>
<name>A0A8X6SM44_TRICX</name>
<dbReference type="EMBL" id="BMAU01021324">
    <property type="protein sequence ID" value="GFY13830.1"/>
    <property type="molecule type" value="Genomic_DNA"/>
</dbReference>
<evidence type="ECO:0000256" key="1">
    <source>
        <dbReference type="ARBA" id="ARBA00004123"/>
    </source>
</evidence>
<evidence type="ECO:0000313" key="6">
    <source>
        <dbReference type="EMBL" id="GFY13830.1"/>
    </source>
</evidence>
<evidence type="ECO:0000256" key="2">
    <source>
        <dbReference type="SAM" id="Phobius"/>
    </source>
</evidence>
<dbReference type="InterPro" id="IPR038717">
    <property type="entry name" value="Tc1-like_DDE_dom"/>
</dbReference>
<dbReference type="GO" id="GO:0015074">
    <property type="term" value="P:DNA integration"/>
    <property type="evidence" value="ECO:0007669"/>
    <property type="project" value="InterPro"/>
</dbReference>
<dbReference type="InterPro" id="IPR036388">
    <property type="entry name" value="WH-like_DNA-bd_sf"/>
</dbReference>
<feature type="domain" description="Sleeping Beauty transposase HTH" evidence="5">
    <location>
        <begin position="1"/>
        <end position="50"/>
    </location>
</feature>
<dbReference type="InterPro" id="IPR057667">
    <property type="entry name" value="HTH_SB"/>
</dbReference>
<dbReference type="GO" id="GO:0005634">
    <property type="term" value="C:nucleus"/>
    <property type="evidence" value="ECO:0007669"/>
    <property type="project" value="UniProtKB-SubCell"/>
</dbReference>
<dbReference type="SUPFAM" id="SSF46689">
    <property type="entry name" value="Homeodomain-like"/>
    <property type="match status" value="1"/>
</dbReference>
<dbReference type="InterPro" id="IPR052338">
    <property type="entry name" value="Transposase_5"/>
</dbReference>
<dbReference type="Pfam" id="PF13358">
    <property type="entry name" value="DDE_3"/>
    <property type="match status" value="1"/>
</dbReference>
<sequence length="343" mass="39467">MSKSKELSEFDRGSIVGCHFCGKSVHEIADILQKPKSTVSDIIVKWKRRGSETAEKRTGRPKILGERSRRTLKRVVKQNRKSSLVEISQEFQSSSGISVSSRTVRRQLKNLEFHGRAAAHKPNITPQNAMNQLQWCRAHSHRNTDMWKTVLWSDESHFTVWQSDGRVWFWWMPVERFFSDCIVTTVMFGGGSIMVWGCFSWFVLGPLVPVIGNMNSEMYVDILDNAALPTVWQYFGEGPFLFQQDNYSIHTSKLAQTWFDEMGVQKLDWPSQIPDLNTIEHLWDELERRLRSQPNRSSSLQALTSAVMDAWKAIPMVTYQKLVVNFPKRVQAIIHAKGGPTSY</sequence>
<dbReference type="InterPro" id="IPR002492">
    <property type="entry name" value="Transposase_Tc1-like"/>
</dbReference>
<dbReference type="Gene3D" id="1.10.10.10">
    <property type="entry name" value="Winged helix-like DNA-binding domain superfamily/Winged helix DNA-binding domain"/>
    <property type="match status" value="1"/>
</dbReference>
<gene>
    <name evidence="6" type="primary">tc1a</name>
    <name evidence="6" type="ORF">TNCV_986021</name>
</gene>
<keyword evidence="2" id="KW-0812">Transmembrane</keyword>
<dbReference type="Pfam" id="PF01498">
    <property type="entry name" value="HTH_Tnp_Tc3_2"/>
    <property type="match status" value="1"/>
</dbReference>
<evidence type="ECO:0000313" key="7">
    <source>
        <dbReference type="Proteomes" id="UP000887159"/>
    </source>
</evidence>
<feature type="domain" description="Transposase Tc1-like" evidence="3">
    <location>
        <begin position="69"/>
        <end position="140"/>
    </location>
</feature>
<dbReference type="Gene3D" id="3.30.420.10">
    <property type="entry name" value="Ribonuclease H-like superfamily/Ribonuclease H"/>
    <property type="match status" value="1"/>
</dbReference>
<comment type="caution">
    <text evidence="6">The sequence shown here is derived from an EMBL/GenBank/DDBJ whole genome shotgun (WGS) entry which is preliminary data.</text>
</comment>
<keyword evidence="2" id="KW-0472">Membrane</keyword>
<evidence type="ECO:0000259" key="3">
    <source>
        <dbReference type="Pfam" id="PF01498"/>
    </source>
</evidence>
<dbReference type="GO" id="GO:0006313">
    <property type="term" value="P:DNA transposition"/>
    <property type="evidence" value="ECO:0007669"/>
    <property type="project" value="InterPro"/>
</dbReference>
<dbReference type="InterPro" id="IPR009057">
    <property type="entry name" value="Homeodomain-like_sf"/>
</dbReference>
<keyword evidence="7" id="KW-1185">Reference proteome</keyword>
<reference evidence="6" key="1">
    <citation type="submission" date="2020-08" db="EMBL/GenBank/DDBJ databases">
        <title>Multicomponent nature underlies the extraordinary mechanical properties of spider dragline silk.</title>
        <authorList>
            <person name="Kono N."/>
            <person name="Nakamura H."/>
            <person name="Mori M."/>
            <person name="Yoshida Y."/>
            <person name="Ohtoshi R."/>
            <person name="Malay A.D."/>
            <person name="Moran D.A.P."/>
            <person name="Tomita M."/>
            <person name="Numata K."/>
            <person name="Arakawa K."/>
        </authorList>
    </citation>
    <scope>NUCLEOTIDE SEQUENCE</scope>
</reference>